<dbReference type="EMBL" id="CP018154">
    <property type="protein sequence ID" value="APG62982.1"/>
    <property type="molecule type" value="Genomic_DNA"/>
</dbReference>
<dbReference type="RefSeq" id="WP_072559634.1">
    <property type="nucleotide sequence ID" value="NZ_CP018154.1"/>
</dbReference>
<evidence type="ECO:0000313" key="3">
    <source>
        <dbReference type="Proteomes" id="UP000242561"/>
    </source>
</evidence>
<accession>A0A1L3JCY9</accession>
<reference evidence="2 3" key="1">
    <citation type="submission" date="2016-11" db="EMBL/GenBank/DDBJ databases">
        <title>Sphingorhabdus sp. LPB0140, isolated from marine environment.</title>
        <authorList>
            <person name="Kim E."/>
            <person name="Yi H."/>
        </authorList>
    </citation>
    <scope>NUCLEOTIDE SEQUENCE [LARGE SCALE GENOMIC DNA]</scope>
    <source>
        <strain evidence="2 3">LPB0140</strain>
    </source>
</reference>
<dbReference type="STRING" id="1913578.LPB140_09475"/>
<name>A0A1L3JCY9_9SPHN</name>
<protein>
    <submittedName>
        <fullName evidence="2">Uncharacterized protein</fullName>
    </submittedName>
</protein>
<proteinExistence type="predicted"/>
<dbReference type="Proteomes" id="UP000242561">
    <property type="component" value="Chromosome"/>
</dbReference>
<gene>
    <name evidence="2" type="ORF">LPB140_09475</name>
</gene>
<organism evidence="2 3">
    <name type="scientific">Sphingorhabdus lutea</name>
    <dbReference type="NCBI Taxonomy" id="1913578"/>
    <lineage>
        <taxon>Bacteria</taxon>
        <taxon>Pseudomonadati</taxon>
        <taxon>Pseudomonadota</taxon>
        <taxon>Alphaproteobacteria</taxon>
        <taxon>Sphingomonadales</taxon>
        <taxon>Sphingomonadaceae</taxon>
        <taxon>Sphingorhabdus</taxon>
    </lineage>
</organism>
<feature type="region of interest" description="Disordered" evidence="1">
    <location>
        <begin position="82"/>
        <end position="108"/>
    </location>
</feature>
<keyword evidence="3" id="KW-1185">Reference proteome</keyword>
<dbReference type="AlphaFoldDB" id="A0A1L3JCY9"/>
<sequence length="108" mass="11371">MRISSIQRVKFSIMGMVAVLLFVTLAQMTLDNEDKALLSGLPTEEELSDPSNAVSKGIDIPKEPLAELGATPAPVDEAVKAKAMNKSKAAEPGANPVVQSTDNPPAKK</sequence>
<evidence type="ECO:0000256" key="1">
    <source>
        <dbReference type="SAM" id="MobiDB-lite"/>
    </source>
</evidence>
<evidence type="ECO:0000313" key="2">
    <source>
        <dbReference type="EMBL" id="APG62982.1"/>
    </source>
</evidence>
<dbReference type="KEGG" id="sphl:LPB140_09475"/>
<feature type="compositionally biased region" description="Polar residues" evidence="1">
    <location>
        <begin position="97"/>
        <end position="108"/>
    </location>
</feature>